<feature type="transmembrane region" description="Helical" evidence="6">
    <location>
        <begin position="168"/>
        <end position="187"/>
    </location>
</feature>
<protein>
    <submittedName>
        <fullName evidence="8">DNA internalization-related competence protein ComEC/Rec2</fullName>
    </submittedName>
</protein>
<dbReference type="Pfam" id="PF03772">
    <property type="entry name" value="Competence"/>
    <property type="match status" value="1"/>
</dbReference>
<feature type="non-terminal residue" evidence="8">
    <location>
        <position position="242"/>
    </location>
</feature>
<reference evidence="8 9" key="1">
    <citation type="journal article" date="2012" name="BMC Genomics">
        <title>Comparative genomic analysis of the genus Staphylococcus including Staphylococcus aureus and its newly described sister species Staphylococcus simiae.</title>
        <authorList>
            <person name="Suzuki H."/>
            <person name="Lefebure T."/>
            <person name="Pavinski Bitar P."/>
            <person name="Stanhope M.J."/>
        </authorList>
    </citation>
    <scope>NUCLEOTIDE SEQUENCE [LARGE SCALE GENOMIC DNA]</scope>
    <source>
        <strain evidence="8 9">CCM 7213</strain>
    </source>
</reference>
<dbReference type="EMBL" id="AEUN01000416">
    <property type="protein sequence ID" value="EHJ07877.1"/>
    <property type="molecule type" value="Genomic_DNA"/>
</dbReference>
<dbReference type="AlphaFoldDB" id="G5JIV9"/>
<dbReference type="NCBIfam" id="TIGR00360">
    <property type="entry name" value="ComEC_N-term"/>
    <property type="match status" value="1"/>
</dbReference>
<organism evidence="8 9">
    <name type="scientific">Staphylococcus simiae CCM 7213 = CCUG 51256</name>
    <dbReference type="NCBI Taxonomy" id="911238"/>
    <lineage>
        <taxon>Bacteria</taxon>
        <taxon>Bacillati</taxon>
        <taxon>Bacillota</taxon>
        <taxon>Bacilli</taxon>
        <taxon>Bacillales</taxon>
        <taxon>Staphylococcaceae</taxon>
        <taxon>Staphylococcus</taxon>
    </lineage>
</organism>
<dbReference type="GO" id="GO:0005886">
    <property type="term" value="C:plasma membrane"/>
    <property type="evidence" value="ECO:0007669"/>
    <property type="project" value="UniProtKB-SubCell"/>
</dbReference>
<evidence type="ECO:0000256" key="5">
    <source>
        <dbReference type="ARBA" id="ARBA00023136"/>
    </source>
</evidence>
<evidence type="ECO:0000256" key="4">
    <source>
        <dbReference type="ARBA" id="ARBA00022989"/>
    </source>
</evidence>
<name>G5JIV9_9STAP</name>
<feature type="non-terminal residue" evidence="8">
    <location>
        <position position="1"/>
    </location>
</feature>
<evidence type="ECO:0000259" key="7">
    <source>
        <dbReference type="Pfam" id="PF03772"/>
    </source>
</evidence>
<feature type="transmembrane region" description="Helical" evidence="6">
    <location>
        <begin position="94"/>
        <end position="113"/>
    </location>
</feature>
<keyword evidence="5 6" id="KW-0472">Membrane</keyword>
<feature type="transmembrane region" description="Helical" evidence="6">
    <location>
        <begin position="120"/>
        <end position="138"/>
    </location>
</feature>
<accession>G5JIV9</accession>
<sequence length="242" mass="27616">NNKVVSNKIDGLSCYVIGQYYNPYPQHVALRITHIDFKSCTTTHQFNILTQYREYINNKIKYSGIKYPERIMSLINGDTTLIDDNYKDNVKNLGIYHLLAVSGSHIAIIIFLIYQPLVRLNVPMILIKMITIVILIAFAFYTNFAPSACRAIIMAIIVMLLPKNYKVAPINILSTAFVIMFLINPLATNDIGFQFSFVISFFIIFLYPYISSLPKFKSLIALTFIAQLSSLIISIPHFNQLQ</sequence>
<keyword evidence="9" id="KW-1185">Reference proteome</keyword>
<evidence type="ECO:0000256" key="1">
    <source>
        <dbReference type="ARBA" id="ARBA00004651"/>
    </source>
</evidence>
<dbReference type="InterPro" id="IPR052159">
    <property type="entry name" value="Competence_DNA_uptake"/>
</dbReference>
<dbReference type="PANTHER" id="PTHR30619">
    <property type="entry name" value="DNA INTERNALIZATION/COMPETENCE PROTEIN COMEC/REC2"/>
    <property type="match status" value="1"/>
</dbReference>
<evidence type="ECO:0000256" key="2">
    <source>
        <dbReference type="ARBA" id="ARBA00022475"/>
    </source>
</evidence>
<keyword evidence="3 6" id="KW-0812">Transmembrane</keyword>
<evidence type="ECO:0000256" key="6">
    <source>
        <dbReference type="SAM" id="Phobius"/>
    </source>
</evidence>
<keyword evidence="4 6" id="KW-1133">Transmembrane helix</keyword>
<feature type="transmembrane region" description="Helical" evidence="6">
    <location>
        <begin position="193"/>
        <end position="210"/>
    </location>
</feature>
<dbReference type="PANTHER" id="PTHR30619:SF1">
    <property type="entry name" value="RECOMBINATION PROTEIN 2"/>
    <property type="match status" value="1"/>
</dbReference>
<evidence type="ECO:0000256" key="3">
    <source>
        <dbReference type="ARBA" id="ARBA00022692"/>
    </source>
</evidence>
<comment type="caution">
    <text evidence="8">The sequence shown here is derived from an EMBL/GenBank/DDBJ whole genome shotgun (WGS) entry which is preliminary data.</text>
</comment>
<feature type="transmembrane region" description="Helical" evidence="6">
    <location>
        <begin position="219"/>
        <end position="238"/>
    </location>
</feature>
<keyword evidence="2" id="KW-1003">Cell membrane</keyword>
<evidence type="ECO:0000313" key="9">
    <source>
        <dbReference type="Proteomes" id="UP000005413"/>
    </source>
</evidence>
<evidence type="ECO:0000313" key="8">
    <source>
        <dbReference type="EMBL" id="EHJ07877.1"/>
    </source>
</evidence>
<dbReference type="RefSeq" id="WP_002463983.1">
    <property type="nucleotide sequence ID" value="NZ_AEUN01000416.1"/>
</dbReference>
<comment type="subcellular location">
    <subcellularLocation>
        <location evidence="1">Cell membrane</location>
        <topology evidence="1">Multi-pass membrane protein</topology>
    </subcellularLocation>
</comment>
<dbReference type="InterPro" id="IPR004477">
    <property type="entry name" value="ComEC_N"/>
</dbReference>
<proteinExistence type="predicted"/>
<feature type="domain" description="ComEC/Rec2-related protein" evidence="7">
    <location>
        <begin position="74"/>
        <end position="241"/>
    </location>
</feature>
<gene>
    <name evidence="8" type="ORF">SS7213T_07016</name>
</gene>
<dbReference type="Proteomes" id="UP000005413">
    <property type="component" value="Unassembled WGS sequence"/>
</dbReference>